<dbReference type="FunFam" id="2.10.109.10:FF:000014">
    <property type="entry name" value="Inner membrane protease subunit 1"/>
    <property type="match status" value="1"/>
</dbReference>
<evidence type="ECO:0000256" key="2">
    <source>
        <dbReference type="ARBA" id="ARBA00022792"/>
    </source>
</evidence>
<dbReference type="AlphaFoldDB" id="A0A2R6RG68"/>
<dbReference type="GO" id="GO:0006465">
    <property type="term" value="P:signal peptide processing"/>
    <property type="evidence" value="ECO:0007669"/>
    <property type="project" value="InterPro"/>
</dbReference>
<dbReference type="InterPro" id="IPR036286">
    <property type="entry name" value="LexA/Signal_pep-like_sf"/>
</dbReference>
<feature type="domain" description="Peptidase S26" evidence="10">
    <location>
        <begin position="111"/>
        <end position="154"/>
    </location>
</feature>
<dbReference type="Gene3D" id="2.10.109.10">
    <property type="entry name" value="Umud Fragment, subunit A"/>
    <property type="match status" value="1"/>
</dbReference>
<organism evidence="11 12">
    <name type="scientific">Actinidia chinensis var. chinensis</name>
    <name type="common">Chinese soft-hair kiwi</name>
    <dbReference type="NCBI Taxonomy" id="1590841"/>
    <lineage>
        <taxon>Eukaryota</taxon>
        <taxon>Viridiplantae</taxon>
        <taxon>Streptophyta</taxon>
        <taxon>Embryophyta</taxon>
        <taxon>Tracheophyta</taxon>
        <taxon>Spermatophyta</taxon>
        <taxon>Magnoliopsida</taxon>
        <taxon>eudicotyledons</taxon>
        <taxon>Gunneridae</taxon>
        <taxon>Pentapetalae</taxon>
        <taxon>asterids</taxon>
        <taxon>Ericales</taxon>
        <taxon>Actinidiaceae</taxon>
        <taxon>Actinidia</taxon>
    </lineage>
</organism>
<comment type="subcellular location">
    <subcellularLocation>
        <location evidence="1">Mitochondrion inner membrane</location>
    </subcellularLocation>
</comment>
<evidence type="ECO:0000256" key="1">
    <source>
        <dbReference type="ARBA" id="ARBA00004273"/>
    </source>
</evidence>
<dbReference type="InterPro" id="IPR052064">
    <property type="entry name" value="Mito_IMP1_subunit"/>
</dbReference>
<keyword evidence="12" id="KW-1185">Reference proteome</keyword>
<comment type="function">
    <text evidence="7">Catalyzes the removal of transit peptides required for the targeting of proteins from the mitochondrial matrix, across the inner membrane, into the inter-membrane space.</text>
</comment>
<evidence type="ECO:0000256" key="5">
    <source>
        <dbReference type="ARBA" id="ARBA00023136"/>
    </source>
</evidence>
<dbReference type="PRINTS" id="PR00727">
    <property type="entry name" value="LEADERPTASE"/>
</dbReference>
<dbReference type="Gramene" id="PSS29001">
    <property type="protein sequence ID" value="PSS29001"/>
    <property type="gene ID" value="CEY00_Acc06483"/>
</dbReference>
<dbReference type="Pfam" id="PF10502">
    <property type="entry name" value="Peptidase_S26"/>
    <property type="match status" value="2"/>
</dbReference>
<evidence type="ECO:0000256" key="7">
    <source>
        <dbReference type="ARBA" id="ARBA00054895"/>
    </source>
</evidence>
<sequence>MRNLPPFLMIVKEGLDKTLTVAKFLCALHVTNTYLCTSVMAQGPSMLPTFNLTGDLLLAERISARFGRVGPGDIVIIRSPENPRKIVAKRVKGVEGDSVTYVVEPKSSDRCETVVVPKGHVWIEGDNIYDSNDSRKFGAVPYGLIQGKVFWRIWPREGFGSVR</sequence>
<protein>
    <submittedName>
        <fullName evidence="11">Mitochondrial inner membrane protease</fullName>
    </submittedName>
</protein>
<comment type="similarity">
    <text evidence="6">Belongs to the peptidase S26 family. IMP1 subfamily.</text>
</comment>
<dbReference type="OrthoDB" id="308440at2759"/>
<evidence type="ECO:0000256" key="9">
    <source>
        <dbReference type="PIRSR" id="PIRSR600223-1"/>
    </source>
</evidence>
<dbReference type="PANTHER" id="PTHR12383">
    <property type="entry name" value="PROTEASE FAMILY S26 MITOCHONDRIAL INNER MEMBRANE PROTEASE-RELATED"/>
    <property type="match status" value="1"/>
</dbReference>
<dbReference type="PANTHER" id="PTHR12383:SF16">
    <property type="entry name" value="MITOCHONDRIAL INNER MEMBRANE PROTEASE SUBUNIT 1"/>
    <property type="match status" value="1"/>
</dbReference>
<evidence type="ECO:0000256" key="4">
    <source>
        <dbReference type="ARBA" id="ARBA00023128"/>
    </source>
</evidence>
<dbReference type="InterPro" id="IPR019533">
    <property type="entry name" value="Peptidase_S26"/>
</dbReference>
<evidence type="ECO:0000256" key="8">
    <source>
        <dbReference type="ARBA" id="ARBA00064368"/>
    </source>
</evidence>
<dbReference type="OMA" id="STHWFWE"/>
<dbReference type="SUPFAM" id="SSF51306">
    <property type="entry name" value="LexA/Signal peptidase"/>
    <property type="match status" value="1"/>
</dbReference>
<feature type="active site" evidence="9">
    <location>
        <position position="45"/>
    </location>
</feature>
<reference evidence="11 12" key="1">
    <citation type="submission" date="2017-07" db="EMBL/GenBank/DDBJ databases">
        <title>An improved, manually edited Actinidia chinensis var. chinensis (kiwifruit) genome highlights the challenges associated with draft genomes and gene prediction in plants.</title>
        <authorList>
            <person name="Pilkington S."/>
            <person name="Crowhurst R."/>
            <person name="Hilario E."/>
            <person name="Nardozza S."/>
            <person name="Fraser L."/>
            <person name="Peng Y."/>
            <person name="Gunaseelan K."/>
            <person name="Simpson R."/>
            <person name="Tahir J."/>
            <person name="Deroles S."/>
            <person name="Templeton K."/>
            <person name="Luo Z."/>
            <person name="Davy M."/>
            <person name="Cheng C."/>
            <person name="Mcneilage M."/>
            <person name="Scaglione D."/>
            <person name="Liu Y."/>
            <person name="Zhang Q."/>
            <person name="Datson P."/>
            <person name="De Silva N."/>
            <person name="Gardiner S."/>
            <person name="Bassett H."/>
            <person name="Chagne D."/>
            <person name="Mccallum J."/>
            <person name="Dzierzon H."/>
            <person name="Deng C."/>
            <person name="Wang Y.-Y."/>
            <person name="Barron N."/>
            <person name="Manako K."/>
            <person name="Bowen J."/>
            <person name="Foster T."/>
            <person name="Erridge Z."/>
            <person name="Tiffin H."/>
            <person name="Waite C."/>
            <person name="Davies K."/>
            <person name="Grierson E."/>
            <person name="Laing W."/>
            <person name="Kirk R."/>
            <person name="Chen X."/>
            <person name="Wood M."/>
            <person name="Montefiori M."/>
            <person name="Brummell D."/>
            <person name="Schwinn K."/>
            <person name="Catanach A."/>
            <person name="Fullerton C."/>
            <person name="Li D."/>
            <person name="Meiyalaghan S."/>
            <person name="Nieuwenhuizen N."/>
            <person name="Read N."/>
            <person name="Prakash R."/>
            <person name="Hunter D."/>
            <person name="Zhang H."/>
            <person name="Mckenzie M."/>
            <person name="Knabel M."/>
            <person name="Harris A."/>
            <person name="Allan A."/>
            <person name="Chen A."/>
            <person name="Janssen B."/>
            <person name="Plunkett B."/>
            <person name="Dwamena C."/>
            <person name="Voogd C."/>
            <person name="Leif D."/>
            <person name="Lafferty D."/>
            <person name="Souleyre E."/>
            <person name="Varkonyi-Gasic E."/>
            <person name="Gambi F."/>
            <person name="Hanley J."/>
            <person name="Yao J.-L."/>
            <person name="Cheung J."/>
            <person name="David K."/>
            <person name="Warren B."/>
            <person name="Marsh K."/>
            <person name="Snowden K."/>
            <person name="Lin-Wang K."/>
            <person name="Brian L."/>
            <person name="Martinez-Sanchez M."/>
            <person name="Wang M."/>
            <person name="Ileperuma N."/>
            <person name="Macnee N."/>
            <person name="Campin R."/>
            <person name="Mcatee P."/>
            <person name="Drummond R."/>
            <person name="Espley R."/>
            <person name="Ireland H."/>
            <person name="Wu R."/>
            <person name="Atkinson R."/>
            <person name="Karunairetnam S."/>
            <person name="Bulley S."/>
            <person name="Chunkath S."/>
            <person name="Hanley Z."/>
            <person name="Storey R."/>
            <person name="Thrimawithana A."/>
            <person name="Thomson S."/>
            <person name="David C."/>
            <person name="Testolin R."/>
        </authorList>
    </citation>
    <scope>NUCLEOTIDE SEQUENCE [LARGE SCALE GENOMIC DNA]</scope>
    <source>
        <strain evidence="12">cv. Red5</strain>
        <tissue evidence="11">Young leaf</tissue>
    </source>
</reference>
<comment type="subunit">
    <text evidence="8">Heterodimer of 2 subunits, IMP1A/B and IMP12.</text>
</comment>
<feature type="active site" evidence="9">
    <location>
        <position position="89"/>
    </location>
</feature>
<dbReference type="InterPro" id="IPR000223">
    <property type="entry name" value="Pept_S26A_signal_pept_1"/>
</dbReference>
<evidence type="ECO:0000259" key="10">
    <source>
        <dbReference type="Pfam" id="PF10502"/>
    </source>
</evidence>
<dbReference type="Proteomes" id="UP000241394">
    <property type="component" value="Chromosome LG6"/>
</dbReference>
<keyword evidence="11" id="KW-0645">Protease</keyword>
<comment type="caution">
    <text evidence="11">The sequence shown here is derived from an EMBL/GenBank/DDBJ whole genome shotgun (WGS) entry which is preliminary data.</text>
</comment>
<dbReference type="EMBL" id="NKQK01000006">
    <property type="protein sequence ID" value="PSS29001.1"/>
    <property type="molecule type" value="Genomic_DNA"/>
</dbReference>
<dbReference type="InParanoid" id="A0A2R6RG68"/>
<keyword evidence="4" id="KW-0496">Mitochondrion</keyword>
<name>A0A2R6RG68_ACTCC</name>
<evidence type="ECO:0000256" key="3">
    <source>
        <dbReference type="ARBA" id="ARBA00022801"/>
    </source>
</evidence>
<reference evidence="12" key="2">
    <citation type="journal article" date="2018" name="BMC Genomics">
        <title>A manually annotated Actinidia chinensis var. chinensis (kiwifruit) genome highlights the challenges associated with draft genomes and gene prediction in plants.</title>
        <authorList>
            <person name="Pilkington S.M."/>
            <person name="Crowhurst R."/>
            <person name="Hilario E."/>
            <person name="Nardozza S."/>
            <person name="Fraser L."/>
            <person name="Peng Y."/>
            <person name="Gunaseelan K."/>
            <person name="Simpson R."/>
            <person name="Tahir J."/>
            <person name="Deroles S.C."/>
            <person name="Templeton K."/>
            <person name="Luo Z."/>
            <person name="Davy M."/>
            <person name="Cheng C."/>
            <person name="McNeilage M."/>
            <person name="Scaglione D."/>
            <person name="Liu Y."/>
            <person name="Zhang Q."/>
            <person name="Datson P."/>
            <person name="De Silva N."/>
            <person name="Gardiner S.E."/>
            <person name="Bassett H."/>
            <person name="Chagne D."/>
            <person name="McCallum J."/>
            <person name="Dzierzon H."/>
            <person name="Deng C."/>
            <person name="Wang Y.Y."/>
            <person name="Barron L."/>
            <person name="Manako K."/>
            <person name="Bowen J."/>
            <person name="Foster T.M."/>
            <person name="Erridge Z.A."/>
            <person name="Tiffin H."/>
            <person name="Waite C.N."/>
            <person name="Davies K.M."/>
            <person name="Grierson E.P."/>
            <person name="Laing W.A."/>
            <person name="Kirk R."/>
            <person name="Chen X."/>
            <person name="Wood M."/>
            <person name="Montefiori M."/>
            <person name="Brummell D.A."/>
            <person name="Schwinn K.E."/>
            <person name="Catanach A."/>
            <person name="Fullerton C."/>
            <person name="Li D."/>
            <person name="Meiyalaghan S."/>
            <person name="Nieuwenhuizen N."/>
            <person name="Read N."/>
            <person name="Prakash R."/>
            <person name="Hunter D."/>
            <person name="Zhang H."/>
            <person name="McKenzie M."/>
            <person name="Knabel M."/>
            <person name="Harris A."/>
            <person name="Allan A.C."/>
            <person name="Gleave A."/>
            <person name="Chen A."/>
            <person name="Janssen B.J."/>
            <person name="Plunkett B."/>
            <person name="Ampomah-Dwamena C."/>
            <person name="Voogd C."/>
            <person name="Leif D."/>
            <person name="Lafferty D."/>
            <person name="Souleyre E.J.F."/>
            <person name="Varkonyi-Gasic E."/>
            <person name="Gambi F."/>
            <person name="Hanley J."/>
            <person name="Yao J.L."/>
            <person name="Cheung J."/>
            <person name="David K.M."/>
            <person name="Warren B."/>
            <person name="Marsh K."/>
            <person name="Snowden K.C."/>
            <person name="Lin-Wang K."/>
            <person name="Brian L."/>
            <person name="Martinez-Sanchez M."/>
            <person name="Wang M."/>
            <person name="Ileperuma N."/>
            <person name="Macnee N."/>
            <person name="Campin R."/>
            <person name="McAtee P."/>
            <person name="Drummond R.S.M."/>
            <person name="Espley R.V."/>
            <person name="Ireland H.S."/>
            <person name="Wu R."/>
            <person name="Atkinson R.G."/>
            <person name="Karunairetnam S."/>
            <person name="Bulley S."/>
            <person name="Chunkath S."/>
            <person name="Hanley Z."/>
            <person name="Storey R."/>
            <person name="Thrimawithana A.H."/>
            <person name="Thomson S."/>
            <person name="David C."/>
            <person name="Testolin R."/>
            <person name="Huang H."/>
            <person name="Hellens R.P."/>
            <person name="Schaffer R.J."/>
        </authorList>
    </citation>
    <scope>NUCLEOTIDE SEQUENCE [LARGE SCALE GENOMIC DNA]</scope>
    <source>
        <strain evidence="12">cv. Red5</strain>
    </source>
</reference>
<proteinExistence type="inferred from homology"/>
<keyword evidence="3" id="KW-0378">Hydrolase</keyword>
<dbReference type="CDD" id="cd06530">
    <property type="entry name" value="S26_SPase_I"/>
    <property type="match status" value="1"/>
</dbReference>
<keyword evidence="5" id="KW-0472">Membrane</keyword>
<evidence type="ECO:0000313" key="12">
    <source>
        <dbReference type="Proteomes" id="UP000241394"/>
    </source>
</evidence>
<dbReference type="GO" id="GO:0004252">
    <property type="term" value="F:serine-type endopeptidase activity"/>
    <property type="evidence" value="ECO:0007669"/>
    <property type="project" value="InterPro"/>
</dbReference>
<feature type="domain" description="Peptidase S26" evidence="10">
    <location>
        <begin position="22"/>
        <end position="101"/>
    </location>
</feature>
<dbReference type="GO" id="GO:0042720">
    <property type="term" value="C:mitochondrial inner membrane peptidase complex"/>
    <property type="evidence" value="ECO:0007669"/>
    <property type="project" value="TreeGrafter"/>
</dbReference>
<dbReference type="GO" id="GO:0006627">
    <property type="term" value="P:protein processing involved in protein targeting to mitochondrion"/>
    <property type="evidence" value="ECO:0007669"/>
    <property type="project" value="TreeGrafter"/>
</dbReference>
<dbReference type="STRING" id="1590841.A0A2R6RG68"/>
<evidence type="ECO:0000313" key="11">
    <source>
        <dbReference type="EMBL" id="PSS29001.1"/>
    </source>
</evidence>
<keyword evidence="2" id="KW-0999">Mitochondrion inner membrane</keyword>
<gene>
    <name evidence="11" type="ORF">CEY00_Acc06483</name>
</gene>
<evidence type="ECO:0000256" key="6">
    <source>
        <dbReference type="ARBA" id="ARBA00038445"/>
    </source>
</evidence>
<accession>A0A2R6RG68</accession>